<dbReference type="Pfam" id="PF16589">
    <property type="entry name" value="BRCT_2"/>
    <property type="match status" value="1"/>
</dbReference>
<dbReference type="RefSeq" id="XP_008862026.1">
    <property type="nucleotide sequence ID" value="XM_008863804.1"/>
</dbReference>
<dbReference type="VEuPathDB" id="FungiDB:H310_00864"/>
<dbReference type="STRING" id="157072.A0A024UP40"/>
<comment type="subcellular location">
    <subcellularLocation>
        <location evidence="1">Nucleus</location>
    </subcellularLocation>
</comment>
<evidence type="ECO:0000259" key="5">
    <source>
        <dbReference type="PROSITE" id="PS50172"/>
    </source>
</evidence>
<feature type="region of interest" description="Disordered" evidence="4">
    <location>
        <begin position="477"/>
        <end position="496"/>
    </location>
</feature>
<dbReference type="InterPro" id="IPR036420">
    <property type="entry name" value="BRCT_dom_sf"/>
</dbReference>
<feature type="compositionally biased region" description="Low complexity" evidence="4">
    <location>
        <begin position="673"/>
        <end position="703"/>
    </location>
</feature>
<feature type="compositionally biased region" description="Basic residues" evidence="4">
    <location>
        <begin position="661"/>
        <end position="672"/>
    </location>
</feature>
<gene>
    <name evidence="6" type="ORF">H310_00864</name>
</gene>
<evidence type="ECO:0000256" key="1">
    <source>
        <dbReference type="ARBA" id="ARBA00004123"/>
    </source>
</evidence>
<dbReference type="PANTHER" id="PTHR23196:SF1">
    <property type="entry name" value="PAX-INTERACTING PROTEIN 1"/>
    <property type="match status" value="1"/>
</dbReference>
<dbReference type="InterPro" id="IPR001357">
    <property type="entry name" value="BRCT_dom"/>
</dbReference>
<evidence type="ECO:0000256" key="4">
    <source>
        <dbReference type="SAM" id="MobiDB-lite"/>
    </source>
</evidence>
<feature type="region of interest" description="Disordered" evidence="4">
    <location>
        <begin position="644"/>
        <end position="710"/>
    </location>
</feature>
<dbReference type="eggNOG" id="KOG2043">
    <property type="taxonomic scope" value="Eukaryota"/>
</dbReference>
<reference evidence="6" key="1">
    <citation type="submission" date="2013-12" db="EMBL/GenBank/DDBJ databases">
        <title>The Genome Sequence of Aphanomyces invadans NJM9701.</title>
        <authorList>
            <consortium name="The Broad Institute Genomics Platform"/>
            <person name="Russ C."/>
            <person name="Tyler B."/>
            <person name="van West P."/>
            <person name="Dieguez-Uribeondo J."/>
            <person name="Young S.K."/>
            <person name="Zeng Q."/>
            <person name="Gargeya S."/>
            <person name="Fitzgerald M."/>
            <person name="Abouelleil A."/>
            <person name="Alvarado L."/>
            <person name="Chapman S.B."/>
            <person name="Gainer-Dewar J."/>
            <person name="Goldberg J."/>
            <person name="Griggs A."/>
            <person name="Gujja S."/>
            <person name="Hansen M."/>
            <person name="Howarth C."/>
            <person name="Imamovic A."/>
            <person name="Ireland A."/>
            <person name="Larimer J."/>
            <person name="McCowan C."/>
            <person name="Murphy C."/>
            <person name="Pearson M."/>
            <person name="Poon T.W."/>
            <person name="Priest M."/>
            <person name="Roberts A."/>
            <person name="Saif S."/>
            <person name="Shea T."/>
            <person name="Sykes S."/>
            <person name="Wortman J."/>
            <person name="Nusbaum C."/>
            <person name="Birren B."/>
        </authorList>
    </citation>
    <scope>NUCLEOTIDE SEQUENCE [LARGE SCALE GENOMIC DNA]</scope>
    <source>
        <strain evidence="6">NJM9701</strain>
    </source>
</reference>
<dbReference type="CDD" id="cd18432">
    <property type="entry name" value="BRCT_PAXIP1_rpt6_like"/>
    <property type="match status" value="1"/>
</dbReference>
<accession>A0A024UP40</accession>
<feature type="compositionally biased region" description="Basic and acidic residues" evidence="4">
    <location>
        <begin position="574"/>
        <end position="585"/>
    </location>
</feature>
<keyword evidence="3" id="KW-0539">Nucleus</keyword>
<keyword evidence="2" id="KW-0227">DNA damage</keyword>
<dbReference type="Gene3D" id="3.40.50.10190">
    <property type="entry name" value="BRCT domain"/>
    <property type="match status" value="2"/>
</dbReference>
<dbReference type="AlphaFoldDB" id="A0A024UP40"/>
<dbReference type="EMBL" id="KI913953">
    <property type="protein sequence ID" value="ETW08221.1"/>
    <property type="molecule type" value="Genomic_DNA"/>
</dbReference>
<dbReference type="PANTHER" id="PTHR23196">
    <property type="entry name" value="PAX TRANSCRIPTION ACTIVATION DOMAIN INTERACTING PROTEIN"/>
    <property type="match status" value="1"/>
</dbReference>
<dbReference type="GO" id="GO:0005634">
    <property type="term" value="C:nucleus"/>
    <property type="evidence" value="ECO:0007669"/>
    <property type="project" value="UniProtKB-SubCell"/>
</dbReference>
<dbReference type="SUPFAM" id="SSF52113">
    <property type="entry name" value="BRCT domain"/>
    <property type="match status" value="1"/>
</dbReference>
<sequence length="960" mass="105478">MSSTTDPTDQVSASQHIDAFMRNEASVVHGLELACSRAYREESLTYRALSSPKAFPAGVYLACWSFFPLLLETHRSLLRRIRVVLDEHPIQPQQRVISILIESVNHVAAVHEAYAIQFQAATQATKQHTVQPDVLELLNRPLTALDAYKRCLHALHATDIPASLTAIALLDGGAKEAFESMRLRHSEQLDIETKVRHVDWTRRVLVDVTESVQFADETDKFVESKAFLFDGVLVAQSASDGSILVVLEDTSPITIVPFDVSTKTVVVLGSVSTCHATFSSQEACAAWLSALDKCFETRRQSTLSFDLHALFASMQQFPKSWLVADTETANHDLVASAAMWLVDPRHSMIPRLHQMYLMKDMVLYGRIHTLSECRFVGYILGEHIHIHDPPLADQHCQLNRPFEVEVAQEDGDALRLLVAPVDMTVRMDWIAHFHRLRDSLVVPTSDESEDLFAASPSIATSHTTMATSSEQLKTLSSSASVDKEGSSDSIAVPTSKPLPAARMLQLNNLVGSPATSETEIDSGDDVARAADSLDSMLCAKNTNMQSFTRIQSPQILDKQDEPAPLDDTFCAETPDAKDDERERPHVLPTSGRRTTGDDHSPPSKRAIKFISESVDDTVRSTVSRIPSTQDMESGTIQFLTTTRQLSTPVTEVPASPEAKSTKRGRPMKKRKSATPTAAANAVAEPNHSTPKAPSTKSKSTSKPLVDLPPSTQEMEGGAIQFLRDVPFSCAAEPQRSAATAISRIRIALTGFSTPNNLLAKISSIQQAEYEDDVTHATHVIAPSGVLKRTVKILCGISCCSHILDEKWLHESAKLGHAAPEESFCLSDPVKEQLWGCSLHATMYNYTLAQRQSLLRGRAFYVTRHKTVLPPPEDLERIIACAGGEVHGMSEIGPNTLVITSVDAAAAATVQKVLKRVDPTQCYTPELLLRCILTQSLALTEYHVALPDKHDKKPRGSRKKN</sequence>
<evidence type="ECO:0000313" key="6">
    <source>
        <dbReference type="EMBL" id="ETW08221.1"/>
    </source>
</evidence>
<evidence type="ECO:0000256" key="3">
    <source>
        <dbReference type="ARBA" id="ARBA00023242"/>
    </source>
</evidence>
<dbReference type="PROSITE" id="PS50172">
    <property type="entry name" value="BRCT"/>
    <property type="match status" value="2"/>
</dbReference>
<organism evidence="6">
    <name type="scientific">Aphanomyces invadans</name>
    <dbReference type="NCBI Taxonomy" id="157072"/>
    <lineage>
        <taxon>Eukaryota</taxon>
        <taxon>Sar</taxon>
        <taxon>Stramenopiles</taxon>
        <taxon>Oomycota</taxon>
        <taxon>Saprolegniomycetes</taxon>
        <taxon>Saprolegniales</taxon>
        <taxon>Verrucalvaceae</taxon>
        <taxon>Aphanomyces</taxon>
    </lineage>
</organism>
<protein>
    <recommendedName>
        <fullName evidence="5">BRCT domain-containing protein</fullName>
    </recommendedName>
</protein>
<feature type="domain" description="BRCT" evidence="5">
    <location>
        <begin position="849"/>
        <end position="944"/>
    </location>
</feature>
<name>A0A024UP40_9STRA</name>
<proteinExistence type="predicted"/>
<feature type="region of interest" description="Disordered" evidence="4">
    <location>
        <begin position="549"/>
        <end position="604"/>
    </location>
</feature>
<dbReference type="GeneID" id="20077914"/>
<dbReference type="InterPro" id="IPR051579">
    <property type="entry name" value="DDR_Transcriptional_Reg"/>
</dbReference>
<dbReference type="OrthoDB" id="342264at2759"/>
<dbReference type="GO" id="GO:0006974">
    <property type="term" value="P:DNA damage response"/>
    <property type="evidence" value="ECO:0007669"/>
    <property type="project" value="UniProtKB-KW"/>
</dbReference>
<feature type="domain" description="BRCT" evidence="5">
    <location>
        <begin position="736"/>
        <end position="825"/>
    </location>
</feature>
<evidence type="ECO:0000256" key="2">
    <source>
        <dbReference type="ARBA" id="ARBA00022763"/>
    </source>
</evidence>